<feature type="non-terminal residue" evidence="1">
    <location>
        <position position="1"/>
    </location>
</feature>
<keyword evidence="2" id="KW-1185">Reference proteome</keyword>
<comment type="caution">
    <text evidence="1">The sequence shown here is derived from an EMBL/GenBank/DDBJ whole genome shotgun (WGS) entry which is preliminary data.</text>
</comment>
<protein>
    <submittedName>
        <fullName evidence="1">Uncharacterized protein</fullName>
    </submittedName>
</protein>
<dbReference type="Proteomes" id="UP001562425">
    <property type="component" value="Unassembled WGS sequence"/>
</dbReference>
<accession>A0ABD1CAJ3</accession>
<proteinExistence type="predicted"/>
<dbReference type="EMBL" id="JBEHCU010014418">
    <property type="protein sequence ID" value="KAL1373399.1"/>
    <property type="molecule type" value="Genomic_DNA"/>
</dbReference>
<name>A0ABD1CAJ3_CULPP</name>
<reference evidence="1 2" key="1">
    <citation type="submission" date="2024-05" db="EMBL/GenBank/DDBJ databases">
        <title>Culex pipiens pipiens assembly and annotation.</title>
        <authorList>
            <person name="Alout H."/>
            <person name="Durand T."/>
        </authorList>
    </citation>
    <scope>NUCLEOTIDE SEQUENCE [LARGE SCALE GENOMIC DNA]</scope>
    <source>
        <strain evidence="1">HA-2024</strain>
        <tissue evidence="1">Whole body</tissue>
    </source>
</reference>
<organism evidence="1 2">
    <name type="scientific">Culex pipiens pipiens</name>
    <name type="common">Northern house mosquito</name>
    <dbReference type="NCBI Taxonomy" id="38569"/>
    <lineage>
        <taxon>Eukaryota</taxon>
        <taxon>Metazoa</taxon>
        <taxon>Ecdysozoa</taxon>
        <taxon>Arthropoda</taxon>
        <taxon>Hexapoda</taxon>
        <taxon>Insecta</taxon>
        <taxon>Pterygota</taxon>
        <taxon>Neoptera</taxon>
        <taxon>Endopterygota</taxon>
        <taxon>Diptera</taxon>
        <taxon>Nematocera</taxon>
        <taxon>Culicoidea</taxon>
        <taxon>Culicidae</taxon>
        <taxon>Culicinae</taxon>
        <taxon>Culicini</taxon>
        <taxon>Culex</taxon>
        <taxon>Culex</taxon>
    </lineage>
</organism>
<dbReference type="AlphaFoldDB" id="A0ABD1CAJ3"/>
<evidence type="ECO:0000313" key="1">
    <source>
        <dbReference type="EMBL" id="KAL1373399.1"/>
    </source>
</evidence>
<evidence type="ECO:0000313" key="2">
    <source>
        <dbReference type="Proteomes" id="UP001562425"/>
    </source>
</evidence>
<sequence length="34" mass="3737">HGLFHIEGNFFTAKSNDVPIGNNKSKMPIFASFA</sequence>
<gene>
    <name evidence="1" type="ORF">pipiens_018680</name>
</gene>